<sequence length="75" mass="8687">MHGNPLLYDHTDGSVWRVPEEGFVWYTGCRLERIADGVEEFFSTWAASPRYLDLVRGTPDEPDDWYRLLRLAGLA</sequence>
<dbReference type="Proteomes" id="UP001165041">
    <property type="component" value="Unassembled WGS sequence"/>
</dbReference>
<name>A0A9W6V6L1_9ACTN</name>
<organism evidence="1 2">
    <name type="scientific">Kitasatospora phosalacinea</name>
    <dbReference type="NCBI Taxonomy" id="2065"/>
    <lineage>
        <taxon>Bacteria</taxon>
        <taxon>Bacillati</taxon>
        <taxon>Actinomycetota</taxon>
        <taxon>Actinomycetes</taxon>
        <taxon>Kitasatosporales</taxon>
        <taxon>Streptomycetaceae</taxon>
        <taxon>Kitasatospora</taxon>
    </lineage>
</organism>
<dbReference type="AlphaFoldDB" id="A0A9W6V6L1"/>
<accession>A0A9W6V6L1</accession>
<gene>
    <name evidence="1" type="ORF">Kpho02_65830</name>
</gene>
<dbReference type="RefSeq" id="WP_285739884.1">
    <property type="nucleotide sequence ID" value="NZ_BSSA01000033.1"/>
</dbReference>
<reference evidence="1" key="1">
    <citation type="submission" date="2023-02" db="EMBL/GenBank/DDBJ databases">
        <title>Kitasatospora phosalacinea NBRC 14627.</title>
        <authorList>
            <person name="Ichikawa N."/>
            <person name="Sato H."/>
            <person name="Tonouchi N."/>
        </authorList>
    </citation>
    <scope>NUCLEOTIDE SEQUENCE</scope>
    <source>
        <strain evidence="1">NBRC 14627</strain>
    </source>
</reference>
<dbReference type="EMBL" id="BSSA01000033">
    <property type="protein sequence ID" value="GLW74285.1"/>
    <property type="molecule type" value="Genomic_DNA"/>
</dbReference>
<comment type="caution">
    <text evidence="1">The sequence shown here is derived from an EMBL/GenBank/DDBJ whole genome shotgun (WGS) entry which is preliminary data.</text>
</comment>
<evidence type="ECO:0000313" key="2">
    <source>
        <dbReference type="Proteomes" id="UP001165041"/>
    </source>
</evidence>
<proteinExistence type="predicted"/>
<protein>
    <submittedName>
        <fullName evidence="1">Uncharacterized protein</fullName>
    </submittedName>
</protein>
<evidence type="ECO:0000313" key="1">
    <source>
        <dbReference type="EMBL" id="GLW74285.1"/>
    </source>
</evidence>